<comment type="caution">
    <text evidence="1">The sequence shown here is derived from an EMBL/GenBank/DDBJ whole genome shotgun (WGS) entry which is preliminary data.</text>
</comment>
<reference evidence="2" key="1">
    <citation type="journal article" date="2023" name="G3 (Bethesda)">
        <title>Genome assembly and association tests identify interacting loci associated with vigor, precocity, and sex in interspecific pistachio rootstocks.</title>
        <authorList>
            <person name="Palmer W."/>
            <person name="Jacygrad E."/>
            <person name="Sagayaradj S."/>
            <person name="Cavanaugh K."/>
            <person name="Han R."/>
            <person name="Bertier L."/>
            <person name="Beede B."/>
            <person name="Kafkas S."/>
            <person name="Golino D."/>
            <person name="Preece J."/>
            <person name="Michelmore R."/>
        </authorList>
    </citation>
    <scope>NUCLEOTIDE SEQUENCE [LARGE SCALE GENOMIC DNA]</scope>
</reference>
<proteinExistence type="predicted"/>
<gene>
    <name evidence="1" type="ORF">Pint_12267</name>
</gene>
<organism evidence="1 2">
    <name type="scientific">Pistacia integerrima</name>
    <dbReference type="NCBI Taxonomy" id="434235"/>
    <lineage>
        <taxon>Eukaryota</taxon>
        <taxon>Viridiplantae</taxon>
        <taxon>Streptophyta</taxon>
        <taxon>Embryophyta</taxon>
        <taxon>Tracheophyta</taxon>
        <taxon>Spermatophyta</taxon>
        <taxon>Magnoliopsida</taxon>
        <taxon>eudicotyledons</taxon>
        <taxon>Gunneridae</taxon>
        <taxon>Pentapetalae</taxon>
        <taxon>rosids</taxon>
        <taxon>malvids</taxon>
        <taxon>Sapindales</taxon>
        <taxon>Anacardiaceae</taxon>
        <taxon>Pistacia</taxon>
    </lineage>
</organism>
<sequence length="557" mass="63443">MLKYICKYSLDMDTNCTSLCILLTYVLTDETRIRHLDLYLAAFKGDWDAAEGIYQEYPDEISARITKGGHTALHVAASANHTDFVIQLVNRMTVKDLAIENHDGNTALLLAAGTGNVELVRVMLKKNETLAMIRGREMLPLQRAALLGHRDMVLYLYEFTPYHDLHDVDRIELFSTLINTNFYDVALQLIEEHPELAIARDRSEETALHALARKRSLSSNFTDQNQRGFLKRFLTLFSGSNTRKMNPQAVALVKRIWHEVILLVDAHGYSIFHYAVMNRHEDIFKLIYQIGSFKDFLAAFIDDDGDNMLHLAGRLARADRLSVVSGNALQMQRELLWFKEVSKVVQPLYAEAKNRRWKTPTELFAKEHKELMESGEKWIKETANSCMLVATLITSVVFTATFQVPIGNEKDTSVPLLIQRVSFAISLISSSISIITFLSLYTSGYEEEDFLFWLPAKLAFGILTLSTSIVAMMVIFLSTFFIVFDHGMLGFVIIVSIVAAVPLTLFLKQQLGLLWQVIRSTYMSSTLFHSKKRTLFYKEKARKSVKEKKDNGYSKNA</sequence>
<accession>A0ACC0XHY6</accession>
<keyword evidence="2" id="KW-1185">Reference proteome</keyword>
<name>A0ACC0XHY6_9ROSI</name>
<evidence type="ECO:0000313" key="2">
    <source>
        <dbReference type="Proteomes" id="UP001163603"/>
    </source>
</evidence>
<dbReference type="EMBL" id="CM047747">
    <property type="protein sequence ID" value="KAJ0016963.1"/>
    <property type="molecule type" value="Genomic_DNA"/>
</dbReference>
<protein>
    <submittedName>
        <fullName evidence="1">Uncharacterized protein</fullName>
    </submittedName>
</protein>
<dbReference type="Proteomes" id="UP001163603">
    <property type="component" value="Chromosome 12"/>
</dbReference>
<evidence type="ECO:0000313" key="1">
    <source>
        <dbReference type="EMBL" id="KAJ0016963.1"/>
    </source>
</evidence>